<gene>
    <name evidence="2" type="ORF">GCM10023314_07650</name>
</gene>
<protein>
    <submittedName>
        <fullName evidence="2">Uncharacterized protein</fullName>
    </submittedName>
</protein>
<proteinExistence type="predicted"/>
<feature type="transmembrane region" description="Helical" evidence="1">
    <location>
        <begin position="6"/>
        <end position="28"/>
    </location>
</feature>
<accession>A0ABP9GD61</accession>
<comment type="caution">
    <text evidence="2">The sequence shown here is derived from an EMBL/GenBank/DDBJ whole genome shotgun (WGS) entry which is preliminary data.</text>
</comment>
<evidence type="ECO:0000256" key="1">
    <source>
        <dbReference type="SAM" id="Phobius"/>
    </source>
</evidence>
<keyword evidence="1" id="KW-0472">Membrane</keyword>
<evidence type="ECO:0000313" key="3">
    <source>
        <dbReference type="Proteomes" id="UP001501302"/>
    </source>
</evidence>
<reference evidence="3" key="1">
    <citation type="journal article" date="2019" name="Int. J. Syst. Evol. Microbiol.">
        <title>The Global Catalogue of Microorganisms (GCM) 10K type strain sequencing project: providing services to taxonomists for standard genome sequencing and annotation.</title>
        <authorList>
            <consortium name="The Broad Institute Genomics Platform"/>
            <consortium name="The Broad Institute Genome Sequencing Center for Infectious Disease"/>
            <person name="Wu L."/>
            <person name="Ma J."/>
        </authorList>
    </citation>
    <scope>NUCLEOTIDE SEQUENCE [LARGE SCALE GENOMIC DNA]</scope>
    <source>
        <strain evidence="3">JCM 18285</strain>
    </source>
</reference>
<dbReference type="Proteomes" id="UP001501302">
    <property type="component" value="Unassembled WGS sequence"/>
</dbReference>
<keyword evidence="1" id="KW-0812">Transmembrane</keyword>
<organism evidence="2 3">
    <name type="scientific">Algibacter agarivorans</name>
    <dbReference type="NCBI Taxonomy" id="1109741"/>
    <lineage>
        <taxon>Bacteria</taxon>
        <taxon>Pseudomonadati</taxon>
        <taxon>Bacteroidota</taxon>
        <taxon>Flavobacteriia</taxon>
        <taxon>Flavobacteriales</taxon>
        <taxon>Flavobacteriaceae</taxon>
        <taxon>Algibacter</taxon>
    </lineage>
</organism>
<evidence type="ECO:0000313" key="2">
    <source>
        <dbReference type="EMBL" id="GAA4937562.1"/>
    </source>
</evidence>
<name>A0ABP9GD61_9FLAO</name>
<dbReference type="EMBL" id="BAABJJ010000010">
    <property type="protein sequence ID" value="GAA4937562.1"/>
    <property type="molecule type" value="Genomic_DNA"/>
</dbReference>
<keyword evidence="3" id="KW-1185">Reference proteome</keyword>
<keyword evidence="1" id="KW-1133">Transmembrane helix</keyword>
<sequence>MSHINRFFFAYFLLKIFTVTKAMLRILISVNQKIIQFLNTTLYIQIDIRAVNPKTY</sequence>